<dbReference type="NCBIfam" id="TIGR01509">
    <property type="entry name" value="HAD-SF-IA-v3"/>
    <property type="match status" value="1"/>
</dbReference>
<dbReference type="SFLD" id="SFLDG01129">
    <property type="entry name" value="C1.5:_HAD__Beta-PGM__Phosphata"/>
    <property type="match status" value="1"/>
</dbReference>
<dbReference type="InterPro" id="IPR036412">
    <property type="entry name" value="HAD-like_sf"/>
</dbReference>
<dbReference type="Gene3D" id="3.40.50.1000">
    <property type="entry name" value="HAD superfamily/HAD-like"/>
    <property type="match status" value="1"/>
</dbReference>
<sequence length="247" mass="25891">MSLRPIDAVLFDFSGTLLAVEPPADWLRRAAGPLGLAFTDAESSALVERLLWAGRPGGPAPSDLTGALIEAYASRDLSVEQHRDAYTALMARADLPDPRLASALYDAMFPPEAWVPYADTEPVLSALASHGVKIAVVSNIAHDLRPTFDHHGLTRFVDAFVFSYEVDAMKPSPKIFRVACEELGVEPERALMVGDTTADAGAVEVEMPALVLPASPPGAVHGLAAVLALAGVPPEVRIGGGAGPLPG</sequence>
<accession>A0ABN0V6P9</accession>
<organism evidence="1 2">
    <name type="scientific">Cryptosporangium japonicum</name>
    <dbReference type="NCBI Taxonomy" id="80872"/>
    <lineage>
        <taxon>Bacteria</taxon>
        <taxon>Bacillati</taxon>
        <taxon>Actinomycetota</taxon>
        <taxon>Actinomycetes</taxon>
        <taxon>Cryptosporangiales</taxon>
        <taxon>Cryptosporangiaceae</taxon>
        <taxon>Cryptosporangium</taxon>
    </lineage>
</organism>
<name>A0ABN0V6P9_9ACTN</name>
<dbReference type="InterPro" id="IPR023214">
    <property type="entry name" value="HAD_sf"/>
</dbReference>
<keyword evidence="2" id="KW-1185">Reference proteome</keyword>
<dbReference type="PANTHER" id="PTHR46649">
    <property type="match status" value="1"/>
</dbReference>
<reference evidence="1 2" key="1">
    <citation type="journal article" date="2019" name="Int. J. Syst. Evol. Microbiol.">
        <title>The Global Catalogue of Microorganisms (GCM) 10K type strain sequencing project: providing services to taxonomists for standard genome sequencing and annotation.</title>
        <authorList>
            <consortium name="The Broad Institute Genomics Platform"/>
            <consortium name="The Broad Institute Genome Sequencing Center for Infectious Disease"/>
            <person name="Wu L."/>
            <person name="Ma J."/>
        </authorList>
    </citation>
    <scope>NUCLEOTIDE SEQUENCE [LARGE SCALE GENOMIC DNA]</scope>
    <source>
        <strain evidence="1 2">JCM 10425</strain>
    </source>
</reference>
<gene>
    <name evidence="1" type="ORF">GCM10009539_77700</name>
</gene>
<dbReference type="InterPro" id="IPR006439">
    <property type="entry name" value="HAD-SF_hydro_IA"/>
</dbReference>
<dbReference type="Pfam" id="PF00702">
    <property type="entry name" value="Hydrolase"/>
    <property type="match status" value="1"/>
</dbReference>
<dbReference type="PRINTS" id="PR00413">
    <property type="entry name" value="HADHALOGNASE"/>
</dbReference>
<proteinExistence type="predicted"/>
<dbReference type="PANTHER" id="PTHR46649:SF4">
    <property type="entry name" value="HALOACID DEHALOGENASE-LIKE HYDROLASE (HAD) SUPERFAMILY PROTEIN"/>
    <property type="match status" value="1"/>
</dbReference>
<evidence type="ECO:0000313" key="2">
    <source>
        <dbReference type="Proteomes" id="UP001500967"/>
    </source>
</evidence>
<evidence type="ECO:0000313" key="1">
    <source>
        <dbReference type="EMBL" id="GAA0278326.1"/>
    </source>
</evidence>
<dbReference type="SUPFAM" id="SSF56784">
    <property type="entry name" value="HAD-like"/>
    <property type="match status" value="1"/>
</dbReference>
<dbReference type="EMBL" id="BAAAGX010000037">
    <property type="protein sequence ID" value="GAA0278326.1"/>
    <property type="molecule type" value="Genomic_DNA"/>
</dbReference>
<comment type="caution">
    <text evidence="1">The sequence shown here is derived from an EMBL/GenBank/DDBJ whole genome shotgun (WGS) entry which is preliminary data.</text>
</comment>
<dbReference type="Proteomes" id="UP001500967">
    <property type="component" value="Unassembled WGS sequence"/>
</dbReference>
<protein>
    <submittedName>
        <fullName evidence="1">HAD-IA family hydrolase</fullName>
    </submittedName>
</protein>
<dbReference type="NCBIfam" id="TIGR01549">
    <property type="entry name" value="HAD-SF-IA-v1"/>
    <property type="match status" value="1"/>
</dbReference>
<dbReference type="GO" id="GO:0016787">
    <property type="term" value="F:hydrolase activity"/>
    <property type="evidence" value="ECO:0007669"/>
    <property type="project" value="UniProtKB-KW"/>
</dbReference>
<dbReference type="RefSeq" id="WP_344653957.1">
    <property type="nucleotide sequence ID" value="NZ_BAAAGX010000037.1"/>
</dbReference>
<keyword evidence="1" id="KW-0378">Hydrolase</keyword>
<dbReference type="SFLD" id="SFLDS00003">
    <property type="entry name" value="Haloacid_Dehalogenase"/>
    <property type="match status" value="1"/>
</dbReference>